<keyword evidence="9" id="KW-1185">Reference proteome</keyword>
<dbReference type="InterPro" id="IPR021858">
    <property type="entry name" value="Fun_TF"/>
</dbReference>
<evidence type="ECO:0000256" key="2">
    <source>
        <dbReference type="ARBA" id="ARBA00023015"/>
    </source>
</evidence>
<dbReference type="SUPFAM" id="SSF57701">
    <property type="entry name" value="Zn2/Cys6 DNA-binding domain"/>
    <property type="match status" value="1"/>
</dbReference>
<feature type="compositionally biased region" description="Polar residues" evidence="6">
    <location>
        <begin position="132"/>
        <end position="152"/>
    </location>
</feature>
<dbReference type="GO" id="GO:0000981">
    <property type="term" value="F:DNA-binding transcription factor activity, RNA polymerase II-specific"/>
    <property type="evidence" value="ECO:0007669"/>
    <property type="project" value="InterPro"/>
</dbReference>
<proteinExistence type="predicted"/>
<dbReference type="PANTHER" id="PTHR37534:SF15">
    <property type="entry name" value="ZN(II)2CYS6 TRANSCRIPTION FACTOR (EUROFUNG)"/>
    <property type="match status" value="1"/>
</dbReference>
<dbReference type="EMBL" id="CP120631">
    <property type="protein sequence ID" value="WEW61403.1"/>
    <property type="molecule type" value="Genomic_DNA"/>
</dbReference>
<dbReference type="Gene3D" id="4.10.240.10">
    <property type="entry name" value="Zn(2)-C6 fungal-type DNA-binding domain"/>
    <property type="match status" value="1"/>
</dbReference>
<evidence type="ECO:0000256" key="5">
    <source>
        <dbReference type="ARBA" id="ARBA00023242"/>
    </source>
</evidence>
<feature type="compositionally biased region" description="Polar residues" evidence="6">
    <location>
        <begin position="691"/>
        <end position="701"/>
    </location>
</feature>
<evidence type="ECO:0000256" key="4">
    <source>
        <dbReference type="ARBA" id="ARBA00023163"/>
    </source>
</evidence>
<dbReference type="Pfam" id="PF11951">
    <property type="entry name" value="Fungal_trans_2"/>
    <property type="match status" value="1"/>
</dbReference>
<keyword evidence="2" id="KW-0805">Transcription regulation</keyword>
<evidence type="ECO:0000259" key="7">
    <source>
        <dbReference type="PROSITE" id="PS50048"/>
    </source>
</evidence>
<dbReference type="InterPro" id="IPR036864">
    <property type="entry name" value="Zn2-C6_fun-type_DNA-bd_sf"/>
</dbReference>
<comment type="subcellular location">
    <subcellularLocation>
        <location evidence="1">Nucleus</location>
    </subcellularLocation>
</comment>
<gene>
    <name evidence="8" type="ORF">PRK78_006893</name>
</gene>
<evidence type="ECO:0000256" key="1">
    <source>
        <dbReference type="ARBA" id="ARBA00004123"/>
    </source>
</evidence>
<dbReference type="AlphaFoldDB" id="A0AAF0DND3"/>
<protein>
    <recommendedName>
        <fullName evidence="7">Zn(2)-C6 fungal-type domain-containing protein</fullName>
    </recommendedName>
</protein>
<name>A0AAF0DND3_9EURO</name>
<keyword evidence="4" id="KW-0804">Transcription</keyword>
<evidence type="ECO:0000313" key="8">
    <source>
        <dbReference type="EMBL" id="WEW61403.1"/>
    </source>
</evidence>
<keyword evidence="5" id="KW-0539">Nucleus</keyword>
<evidence type="ECO:0000256" key="6">
    <source>
        <dbReference type="SAM" id="MobiDB-lite"/>
    </source>
</evidence>
<dbReference type="SMART" id="SM00066">
    <property type="entry name" value="GAL4"/>
    <property type="match status" value="1"/>
</dbReference>
<accession>A0AAF0DND3</accession>
<feature type="compositionally biased region" description="Polar residues" evidence="6">
    <location>
        <begin position="159"/>
        <end position="171"/>
    </location>
</feature>
<feature type="region of interest" description="Disordered" evidence="6">
    <location>
        <begin position="1"/>
        <end position="60"/>
    </location>
</feature>
<reference evidence="8" key="1">
    <citation type="submission" date="2023-03" db="EMBL/GenBank/DDBJ databases">
        <title>Emydomyces testavorans Genome Sequence.</title>
        <authorList>
            <person name="Hoyer L."/>
        </authorList>
    </citation>
    <scope>NUCLEOTIDE SEQUENCE</scope>
    <source>
        <strain evidence="8">16-2883</strain>
    </source>
</reference>
<dbReference type="PROSITE" id="PS50048">
    <property type="entry name" value="ZN2_CY6_FUNGAL_2"/>
    <property type="match status" value="1"/>
</dbReference>
<dbReference type="PROSITE" id="PS00463">
    <property type="entry name" value="ZN2_CY6_FUNGAL_1"/>
    <property type="match status" value="1"/>
</dbReference>
<feature type="domain" description="Zn(2)-C6 fungal-type" evidence="7">
    <location>
        <begin position="68"/>
        <end position="96"/>
    </location>
</feature>
<dbReference type="GO" id="GO:0045944">
    <property type="term" value="P:positive regulation of transcription by RNA polymerase II"/>
    <property type="evidence" value="ECO:0007669"/>
    <property type="project" value="TreeGrafter"/>
</dbReference>
<feature type="region of interest" description="Disordered" evidence="6">
    <location>
        <begin position="678"/>
        <end position="714"/>
    </location>
</feature>
<feature type="compositionally biased region" description="Polar residues" evidence="6">
    <location>
        <begin position="12"/>
        <end position="29"/>
    </location>
</feature>
<sequence length="777" mass="85687">MEVVRTPPAVSFSDNASGRNISGTTNPRSSTRKGAVSAKVSGASTKGDADVGSTTTMAKPKLSKSRNGCVTCKSKRLKCDEAKPVCRQCQKRNVTCGGYKKDFKWRQFEESSFTNKLWSKGKNVPTSPCEPRSTSNAVFLPISNQRNSQSPTWRAESKGAQSESPPSQATPKSGLEITLPGTNDAIPSLLGSHELLLEGQDGVMLSSLSDLFVAQSPDSKDDRFPETHTVLTPETSVDGQHFEAFFSPHVSGDDGDVGEITSRMSPGGEDVSWNDRVSLSRICRALSEPTIPMEPKFSSGSFEMLLMRFDRKTCGVLSVKDGLSENPWRTLVWPLAKDSPALCHAICSLAAFHYSKKDPQLKLFGMDHMRRSIRALAMNIRTMRTDAALATTLALTFAESWDRHTSNGIQHLRGAQVLLNQALENQRSLSVRRSDVARLRFLHNAWVYAVVMARLTSLEESGFDGVLLPPEPSPSACVHEIDPLLGCAATLFPLISRVANLVQKVCISKANSISIISQAIELKTSIEQWEPPIYFEPPEDPTSDVQHSYQSAQAYRWATLLHLHRAVPEIPSESAGELAKRVLVLLATIPLSSRTIVVHIFPLLTASCEVDSEEDRVWVRERWSEMQARLQLGNIDRCVEVVHAVWSRRDDYILAKLRDQQVQYVVPVDPTRREEIQEGRANESVDLGHSKPSNQPISGLSNLGLGSPTSSPPIPVPVRRGSMSAIENLEYEKTVRGRLHWLSIMRDWKWEAESTAVGFLAIRTNIARTVAGAFAAL</sequence>
<feature type="region of interest" description="Disordered" evidence="6">
    <location>
        <begin position="119"/>
        <end position="180"/>
    </location>
</feature>
<dbReference type="GO" id="GO:0008270">
    <property type="term" value="F:zinc ion binding"/>
    <property type="evidence" value="ECO:0007669"/>
    <property type="project" value="InterPro"/>
</dbReference>
<dbReference type="Proteomes" id="UP001219355">
    <property type="component" value="Chromosome 5"/>
</dbReference>
<evidence type="ECO:0000256" key="3">
    <source>
        <dbReference type="ARBA" id="ARBA00023125"/>
    </source>
</evidence>
<dbReference type="CDD" id="cd00067">
    <property type="entry name" value="GAL4"/>
    <property type="match status" value="1"/>
</dbReference>
<dbReference type="GO" id="GO:0000976">
    <property type="term" value="F:transcription cis-regulatory region binding"/>
    <property type="evidence" value="ECO:0007669"/>
    <property type="project" value="TreeGrafter"/>
</dbReference>
<feature type="compositionally biased region" description="Basic and acidic residues" evidence="6">
    <location>
        <begin position="678"/>
        <end position="689"/>
    </location>
</feature>
<keyword evidence="3" id="KW-0238">DNA-binding</keyword>
<evidence type="ECO:0000313" key="9">
    <source>
        <dbReference type="Proteomes" id="UP001219355"/>
    </source>
</evidence>
<dbReference type="GO" id="GO:0005634">
    <property type="term" value="C:nucleus"/>
    <property type="evidence" value="ECO:0007669"/>
    <property type="project" value="UniProtKB-SubCell"/>
</dbReference>
<dbReference type="PANTHER" id="PTHR37534">
    <property type="entry name" value="TRANSCRIPTIONAL ACTIVATOR PROTEIN UGA3"/>
    <property type="match status" value="1"/>
</dbReference>
<organism evidence="8 9">
    <name type="scientific">Emydomyces testavorans</name>
    <dbReference type="NCBI Taxonomy" id="2070801"/>
    <lineage>
        <taxon>Eukaryota</taxon>
        <taxon>Fungi</taxon>
        <taxon>Dikarya</taxon>
        <taxon>Ascomycota</taxon>
        <taxon>Pezizomycotina</taxon>
        <taxon>Eurotiomycetes</taxon>
        <taxon>Eurotiomycetidae</taxon>
        <taxon>Onygenales</taxon>
        <taxon>Nannizziopsiaceae</taxon>
        <taxon>Emydomyces</taxon>
    </lineage>
</organism>
<dbReference type="InterPro" id="IPR001138">
    <property type="entry name" value="Zn2Cys6_DnaBD"/>
</dbReference>
<dbReference type="Pfam" id="PF00172">
    <property type="entry name" value="Zn_clus"/>
    <property type="match status" value="1"/>
</dbReference>